<proteinExistence type="predicted"/>
<accession>A0A847S7P4</accession>
<evidence type="ECO:0000259" key="2">
    <source>
        <dbReference type="Pfam" id="PF08750"/>
    </source>
</evidence>
<sequence>MTFRWMAALVLTGLAMTAQAEETDLIDDTEQPWVEVKAALPPFPDKPDWVRFTVTSGTTNQFFIDVGSLHVTSDGVVRYTLKVLSENGAVNITREGMRCASHEQKLYAIGDDRTRTWREPRNPSWQFFRKWAINRQLNVLYDDFFCPDRIAVRKVSDAVEALRRDRPIESLLSGSHKSD</sequence>
<dbReference type="Proteomes" id="UP000587991">
    <property type="component" value="Unassembled WGS sequence"/>
</dbReference>
<protein>
    <recommendedName>
        <fullName evidence="2">CNP1-like uncharacterized domain-containing protein</fullName>
    </recommendedName>
</protein>
<feature type="domain" description="CNP1-like uncharacterised" evidence="2">
    <location>
        <begin position="29"/>
        <end position="163"/>
    </location>
</feature>
<dbReference type="InterPro" id="IPR014861">
    <property type="entry name" value="CNP1-like_dom"/>
</dbReference>
<dbReference type="Pfam" id="PF08750">
    <property type="entry name" value="CNP1"/>
    <property type="match status" value="1"/>
</dbReference>
<evidence type="ECO:0000313" key="4">
    <source>
        <dbReference type="Proteomes" id="UP000587991"/>
    </source>
</evidence>
<name>A0A847S7P4_9NEIS</name>
<keyword evidence="4" id="KW-1185">Reference proteome</keyword>
<gene>
    <name evidence="3" type="ORF">HF682_06860</name>
</gene>
<dbReference type="RefSeq" id="WP_168876454.1">
    <property type="nucleotide sequence ID" value="NZ_JABAIM010000001.1"/>
</dbReference>
<reference evidence="3 4" key="1">
    <citation type="submission" date="2020-04" db="EMBL/GenBank/DDBJ databases">
        <title>Draft genome of Leeia sp. IMCC25680.</title>
        <authorList>
            <person name="Song J."/>
            <person name="Cho J.-C."/>
        </authorList>
    </citation>
    <scope>NUCLEOTIDE SEQUENCE [LARGE SCALE GENOMIC DNA]</scope>
    <source>
        <strain evidence="3 4">IMCC25680</strain>
    </source>
</reference>
<comment type="caution">
    <text evidence="3">The sequence shown here is derived from an EMBL/GenBank/DDBJ whole genome shotgun (WGS) entry which is preliminary data.</text>
</comment>
<feature type="signal peptide" evidence="1">
    <location>
        <begin position="1"/>
        <end position="20"/>
    </location>
</feature>
<dbReference type="EMBL" id="JABAIM010000001">
    <property type="protein sequence ID" value="NLR74875.1"/>
    <property type="molecule type" value="Genomic_DNA"/>
</dbReference>
<evidence type="ECO:0000256" key="1">
    <source>
        <dbReference type="SAM" id="SignalP"/>
    </source>
</evidence>
<organism evidence="3 4">
    <name type="scientific">Leeia aquatica</name>
    <dbReference type="NCBI Taxonomy" id="2725557"/>
    <lineage>
        <taxon>Bacteria</taxon>
        <taxon>Pseudomonadati</taxon>
        <taxon>Pseudomonadota</taxon>
        <taxon>Betaproteobacteria</taxon>
        <taxon>Neisseriales</taxon>
        <taxon>Leeiaceae</taxon>
        <taxon>Leeia</taxon>
    </lineage>
</organism>
<evidence type="ECO:0000313" key="3">
    <source>
        <dbReference type="EMBL" id="NLR74875.1"/>
    </source>
</evidence>
<keyword evidence="1" id="KW-0732">Signal</keyword>
<dbReference type="AlphaFoldDB" id="A0A847S7P4"/>
<feature type="chain" id="PRO_5032946799" description="CNP1-like uncharacterized domain-containing protein" evidence="1">
    <location>
        <begin position="21"/>
        <end position="179"/>
    </location>
</feature>